<comment type="caution">
    <text evidence="2">The sequence shown here is derived from an EMBL/GenBank/DDBJ whole genome shotgun (WGS) entry which is preliminary data.</text>
</comment>
<gene>
    <name evidence="2" type="primary">spoIIIAB</name>
    <name evidence="2" type="ORF">C7Y44_04865</name>
</gene>
<protein>
    <submittedName>
        <fullName evidence="2">Stage III sporulation protein AB</fullName>
    </submittedName>
</protein>
<reference evidence="2 3" key="1">
    <citation type="submission" date="2018-03" db="EMBL/GenBank/DDBJ databases">
        <title>Aerobic endospore-forming bacteria genome sequencing and assembly.</title>
        <authorList>
            <person name="Cavalcante D.A."/>
            <person name="Driks A."/>
            <person name="Putonti C."/>
            <person name="De-Souza M.T."/>
        </authorList>
    </citation>
    <scope>NUCLEOTIDE SEQUENCE [LARGE SCALE GENOMIC DNA]</scope>
    <source>
        <strain evidence="2 3">SDF0028</strain>
    </source>
</reference>
<dbReference type="NCBIfam" id="TIGR02833">
    <property type="entry name" value="spore_III_AB"/>
    <property type="match status" value="1"/>
</dbReference>
<keyword evidence="1" id="KW-0812">Transmembrane</keyword>
<dbReference type="Pfam" id="PF09548">
    <property type="entry name" value="Spore_III_AB"/>
    <property type="match status" value="1"/>
</dbReference>
<dbReference type="Proteomes" id="UP000316208">
    <property type="component" value="Unassembled WGS sequence"/>
</dbReference>
<keyword evidence="1" id="KW-1133">Transmembrane helix</keyword>
<sequence length="182" mass="20304">MCREEVGTTYKLLGAAILVAATAGIGWVQAAAYAARPKQLRLLHHALARLETAIIYGHTPLSAAFHDIAQQMPPVLRDIFLSASQAMEHSAAQSFTAREAWEQAWERYGSNTSLTKEDLRIIKELGFTLGISDREDQSKHIKLAIKQLEQEEWSAREDHSRYGKMTRSLGVLAGLLVVILMY</sequence>
<evidence type="ECO:0000313" key="2">
    <source>
        <dbReference type="EMBL" id="TQR46979.1"/>
    </source>
</evidence>
<dbReference type="PIRSF" id="PIRSF021435">
    <property type="entry name" value="SpoIIIAB"/>
    <property type="match status" value="1"/>
</dbReference>
<dbReference type="InterPro" id="IPR014198">
    <property type="entry name" value="Spore_III_AB"/>
</dbReference>
<keyword evidence="3" id="KW-1185">Reference proteome</keyword>
<evidence type="ECO:0000313" key="3">
    <source>
        <dbReference type="Proteomes" id="UP000316208"/>
    </source>
</evidence>
<accession>A0ABY3AW93</accession>
<name>A0ABY3AW93_PAEPP</name>
<evidence type="ECO:0000256" key="1">
    <source>
        <dbReference type="SAM" id="Phobius"/>
    </source>
</evidence>
<keyword evidence="1" id="KW-0472">Membrane</keyword>
<proteinExistence type="predicted"/>
<dbReference type="EMBL" id="SADY01000001">
    <property type="protein sequence ID" value="TQR46979.1"/>
    <property type="molecule type" value="Genomic_DNA"/>
</dbReference>
<organism evidence="2 3">
    <name type="scientific">Paenibacillus popilliae</name>
    <name type="common">Bacillus popilliae</name>
    <dbReference type="NCBI Taxonomy" id="78057"/>
    <lineage>
        <taxon>Bacteria</taxon>
        <taxon>Bacillati</taxon>
        <taxon>Bacillota</taxon>
        <taxon>Bacilli</taxon>
        <taxon>Bacillales</taxon>
        <taxon>Paenibacillaceae</taxon>
        <taxon>Paenibacillus</taxon>
    </lineage>
</organism>
<feature type="transmembrane region" description="Helical" evidence="1">
    <location>
        <begin position="12"/>
        <end position="35"/>
    </location>
</feature>